<gene>
    <name evidence="2" type="ORF">NFRAN_2683</name>
</gene>
<evidence type="ECO:0000313" key="2">
    <source>
        <dbReference type="EMBL" id="VFJ15005.1"/>
    </source>
</evidence>
<sequence length="382" mass="44820">MRILHLSDSSLPDWRIEKAAISSKNRGHKVYFAGRKTSQNYESIFEKNFVIPWNSRSRNRFPVYWSKLKKQMNKVLAEVRPDIIHAHNVFSAKMAKEINAYPVVYDNHEYWSIYLMRQLESDASTNTIKSGKSERLHKVFERHLRNFLKSRYVKVWSSLEKELVSSTPTITVSSTIVKDLEKVGKKVYLVPNFPLKSEIDWIPRPVFHQHKSSVYAGVEPTGALKSIHRNIDGFIDLFNNDLINDIGKLYIIGWKSESTPTTEFLGFLGRKEMYRQMQNHSIGIIPFRAHWSHIFISPNKAYEYAHAGLFVLSSSGFVPVFDTLMDHCLSFEDYKDLQKKLKFLFDDMEDLYSKRLKTYEFARSNLLWENYEDNIFEAYKQA</sequence>
<dbReference type="InterPro" id="IPR028098">
    <property type="entry name" value="Glyco_trans_4-like_N"/>
</dbReference>
<evidence type="ECO:0000313" key="3">
    <source>
        <dbReference type="Proteomes" id="UP000294299"/>
    </source>
</evidence>
<proteinExistence type="predicted"/>
<dbReference type="RefSeq" id="WP_134485042.1">
    <property type="nucleotide sequence ID" value="NZ_LR216287.1"/>
</dbReference>
<dbReference type="Pfam" id="PF13439">
    <property type="entry name" value="Glyco_transf_4"/>
    <property type="match status" value="1"/>
</dbReference>
<dbReference type="SUPFAM" id="SSF53756">
    <property type="entry name" value="UDP-Glycosyltransferase/glycogen phosphorylase"/>
    <property type="match status" value="1"/>
</dbReference>
<dbReference type="OrthoDB" id="132546at2157"/>
<dbReference type="AlphaFoldDB" id="A0A484ICF2"/>
<evidence type="ECO:0000259" key="1">
    <source>
        <dbReference type="Pfam" id="PF13439"/>
    </source>
</evidence>
<protein>
    <recommendedName>
        <fullName evidence="1">Glycosyltransferase subfamily 4-like N-terminal domain-containing protein</fullName>
    </recommendedName>
</protein>
<keyword evidence="3" id="KW-1185">Reference proteome</keyword>
<feature type="domain" description="Glycosyltransferase subfamily 4-like N-terminal" evidence="1">
    <location>
        <begin position="25"/>
        <end position="192"/>
    </location>
</feature>
<dbReference type="GeneID" id="39421826"/>
<name>A0A484ICF2_9ARCH</name>
<dbReference type="Gene3D" id="3.40.50.2000">
    <property type="entry name" value="Glycogen Phosphorylase B"/>
    <property type="match status" value="2"/>
</dbReference>
<organism evidence="2 3">
    <name type="scientific">Candidatus Nitrosocosmicus franklandianus</name>
    <dbReference type="NCBI Taxonomy" id="1798806"/>
    <lineage>
        <taxon>Archaea</taxon>
        <taxon>Nitrososphaerota</taxon>
        <taxon>Nitrososphaeria</taxon>
        <taxon>Nitrososphaerales</taxon>
        <taxon>Nitrososphaeraceae</taxon>
        <taxon>Candidatus Nitrosocosmicus</taxon>
    </lineage>
</organism>
<dbReference type="KEGG" id="nfn:NFRAN_2683"/>
<dbReference type="Proteomes" id="UP000294299">
    <property type="component" value="Chromosome NFRAN"/>
</dbReference>
<reference evidence="2 3" key="1">
    <citation type="submission" date="2019-02" db="EMBL/GenBank/DDBJ databases">
        <authorList>
            <person name="Lehtovirta-Morley E L."/>
        </authorList>
    </citation>
    <scope>NUCLEOTIDE SEQUENCE [LARGE SCALE GENOMIC DNA]</scope>
    <source>
        <strain evidence="2">NFRAN1</strain>
    </source>
</reference>
<accession>A0A484ICF2</accession>
<dbReference type="EMBL" id="LR216287">
    <property type="protein sequence ID" value="VFJ15005.1"/>
    <property type="molecule type" value="Genomic_DNA"/>
</dbReference>